<name>A0A0P6WXP3_9BACI</name>
<reference evidence="1 2" key="1">
    <citation type="submission" date="2015-08" db="EMBL/GenBank/DDBJ databases">
        <title>Draft Genome Sequence of Bacillus vietnamensis UCD-SED5.</title>
        <authorList>
            <person name="Lee R.D."/>
            <person name="Jospin G."/>
            <person name="Lang J.M."/>
            <person name="Coil D.A."/>
            <person name="Eisen J.A."/>
        </authorList>
    </citation>
    <scope>NUCLEOTIDE SEQUENCE [LARGE SCALE GENOMIC DNA]</scope>
    <source>
        <strain evidence="1 2">UCD-SED5</strain>
    </source>
</reference>
<evidence type="ECO:0000313" key="2">
    <source>
        <dbReference type="Proteomes" id="UP000050398"/>
    </source>
</evidence>
<proteinExistence type="predicted"/>
<gene>
    <name evidence="1" type="ORF">AM506_01400</name>
</gene>
<organism evidence="1 2">
    <name type="scientific">Rossellomorea vietnamensis</name>
    <dbReference type="NCBI Taxonomy" id="218284"/>
    <lineage>
        <taxon>Bacteria</taxon>
        <taxon>Bacillati</taxon>
        <taxon>Bacillota</taxon>
        <taxon>Bacilli</taxon>
        <taxon>Bacillales</taxon>
        <taxon>Bacillaceae</taxon>
        <taxon>Rossellomorea</taxon>
    </lineage>
</organism>
<evidence type="ECO:0000313" key="1">
    <source>
        <dbReference type="EMBL" id="KPL61315.1"/>
    </source>
</evidence>
<dbReference type="EMBL" id="LIXZ01000001">
    <property type="protein sequence ID" value="KPL61315.1"/>
    <property type="molecule type" value="Genomic_DNA"/>
</dbReference>
<accession>A0A0P6WXP3</accession>
<dbReference type="AlphaFoldDB" id="A0A0P6WXP3"/>
<protein>
    <submittedName>
        <fullName evidence="1">Uncharacterized protein</fullName>
    </submittedName>
</protein>
<dbReference type="Proteomes" id="UP000050398">
    <property type="component" value="Unassembled WGS sequence"/>
</dbReference>
<sequence length="63" mass="7637">MLNYRIPAFKDDKPSFYFFKKNFLFAEHRSIIILWTFQTQPVPEKVILVKHFKKALSYSIINK</sequence>
<comment type="caution">
    <text evidence="1">The sequence shown here is derived from an EMBL/GenBank/DDBJ whole genome shotgun (WGS) entry which is preliminary data.</text>
</comment>